<reference evidence="1 2" key="1">
    <citation type="submission" date="2019-09" db="EMBL/GenBank/DDBJ databases">
        <title>Draft genome of the ectomycorrhizal ascomycete Sphaerosporella brunnea.</title>
        <authorList>
            <consortium name="DOE Joint Genome Institute"/>
            <person name="Benucci G.M."/>
            <person name="Marozzi G."/>
            <person name="Antonielli L."/>
            <person name="Sanchez S."/>
            <person name="Marco P."/>
            <person name="Wang X."/>
            <person name="Falini L.B."/>
            <person name="Barry K."/>
            <person name="Haridas S."/>
            <person name="Lipzen A."/>
            <person name="Labutti K."/>
            <person name="Grigoriev I.V."/>
            <person name="Murat C."/>
            <person name="Martin F."/>
            <person name="Albertini E."/>
            <person name="Donnini D."/>
            <person name="Bonito G."/>
        </authorList>
    </citation>
    <scope>NUCLEOTIDE SEQUENCE [LARGE SCALE GENOMIC DNA]</scope>
    <source>
        <strain evidence="1 2">Sb_GMNB300</strain>
    </source>
</reference>
<dbReference type="EMBL" id="VXIS01000199">
    <property type="protein sequence ID" value="KAA8897438.1"/>
    <property type="molecule type" value="Genomic_DNA"/>
</dbReference>
<dbReference type="SUPFAM" id="SSF50494">
    <property type="entry name" value="Trypsin-like serine proteases"/>
    <property type="match status" value="1"/>
</dbReference>
<accession>A0A5J5ELX4</accession>
<dbReference type="InParanoid" id="A0A5J5ELX4"/>
<dbReference type="AlphaFoldDB" id="A0A5J5ELX4"/>
<sequence>MEHSMHSPSVVDAPMVARVVEALGPDDIPETDLATTLGRINTVLRDHHQSRSFGTIVRLGTAWKKPVPTVILGFPDPEGVEIGDDWLLDVVVTDELFEECVAAPSTWTNAPCVEQEAVRFARMSIGVTAHPVEAGSFGGYVKTASGDTFGVTAAHVTPGSIGSEICHPSAVELTARQLSNDHVEGIEILGIPGKTIISGLRLGLTPFVLPTGYEDLTKTKMDWALFTVENSKFGGNHYEPEDCIVTGTMLLAPQAPVEKLGRTTGRTSGTVNSAIVQRWADGHPSIEIGVVGELLPFADLGDSGSLCLTPGPPGTDLSAGGLVVGKNNFINMALVTPMWAVLEDMTITMGAAVTIL</sequence>
<evidence type="ECO:0000313" key="2">
    <source>
        <dbReference type="Proteomes" id="UP000326924"/>
    </source>
</evidence>
<dbReference type="InterPro" id="IPR009003">
    <property type="entry name" value="Peptidase_S1_PA"/>
</dbReference>
<comment type="caution">
    <text evidence="1">The sequence shown here is derived from an EMBL/GenBank/DDBJ whole genome shotgun (WGS) entry which is preliminary data.</text>
</comment>
<organism evidence="1 2">
    <name type="scientific">Sphaerosporella brunnea</name>
    <dbReference type="NCBI Taxonomy" id="1250544"/>
    <lineage>
        <taxon>Eukaryota</taxon>
        <taxon>Fungi</taxon>
        <taxon>Dikarya</taxon>
        <taxon>Ascomycota</taxon>
        <taxon>Pezizomycotina</taxon>
        <taxon>Pezizomycetes</taxon>
        <taxon>Pezizales</taxon>
        <taxon>Pyronemataceae</taxon>
        <taxon>Sphaerosporella</taxon>
    </lineage>
</organism>
<evidence type="ECO:0008006" key="3">
    <source>
        <dbReference type="Google" id="ProtNLM"/>
    </source>
</evidence>
<dbReference type="Proteomes" id="UP000326924">
    <property type="component" value="Unassembled WGS sequence"/>
</dbReference>
<dbReference type="OrthoDB" id="5424383at2759"/>
<gene>
    <name evidence="1" type="ORF">FN846DRAFT_1023731</name>
</gene>
<protein>
    <recommendedName>
        <fullName evidence="3">Peptidase S1 domain-containing protein</fullName>
    </recommendedName>
</protein>
<evidence type="ECO:0000313" key="1">
    <source>
        <dbReference type="EMBL" id="KAA8897438.1"/>
    </source>
</evidence>
<keyword evidence="2" id="KW-1185">Reference proteome</keyword>
<name>A0A5J5ELX4_9PEZI</name>
<proteinExistence type="predicted"/>